<dbReference type="AlphaFoldDB" id="A0AAD7E975"/>
<comment type="caution">
    <text evidence="3">The sequence shown here is derived from an EMBL/GenBank/DDBJ whole genome shotgun (WGS) entry which is preliminary data.</text>
</comment>
<reference evidence="3" key="1">
    <citation type="submission" date="2023-03" db="EMBL/GenBank/DDBJ databases">
        <title>Massive genome expansion in bonnet fungi (Mycena s.s.) driven by repeated elements and novel gene families across ecological guilds.</title>
        <authorList>
            <consortium name="Lawrence Berkeley National Laboratory"/>
            <person name="Harder C.B."/>
            <person name="Miyauchi S."/>
            <person name="Viragh M."/>
            <person name="Kuo A."/>
            <person name="Thoen E."/>
            <person name="Andreopoulos B."/>
            <person name="Lu D."/>
            <person name="Skrede I."/>
            <person name="Drula E."/>
            <person name="Henrissat B."/>
            <person name="Morin E."/>
            <person name="Kohler A."/>
            <person name="Barry K."/>
            <person name="LaButti K."/>
            <person name="Morin E."/>
            <person name="Salamov A."/>
            <person name="Lipzen A."/>
            <person name="Mereny Z."/>
            <person name="Hegedus B."/>
            <person name="Baldrian P."/>
            <person name="Stursova M."/>
            <person name="Weitz H."/>
            <person name="Taylor A."/>
            <person name="Grigoriev I.V."/>
            <person name="Nagy L.G."/>
            <person name="Martin F."/>
            <person name="Kauserud H."/>
        </authorList>
    </citation>
    <scope>NUCLEOTIDE SEQUENCE</scope>
    <source>
        <strain evidence="3">CBHHK002</strain>
    </source>
</reference>
<protein>
    <submittedName>
        <fullName evidence="3">Uncharacterized protein</fullName>
    </submittedName>
</protein>
<sequence length="202" mass="22668">MDSDPRNHPRVAPIAPGLIPPWFLAFAEAICEDIATAWRAETPHVTGAIFSAVPADDSAAFCSALDQLLQKTVIAASLSAMKTFMTHIYQSETVAAETAAKLQEENSDLRDVVSYQRHKIETLEAALKRADERIKAREERISSLQHQLALKRTARDLESETEEHNEHDGPARPTKRLKTERVQNSLFIPLSFRRLFNFTFAA</sequence>
<feature type="coiled-coil region" evidence="1">
    <location>
        <begin position="120"/>
        <end position="147"/>
    </location>
</feature>
<proteinExistence type="predicted"/>
<gene>
    <name evidence="3" type="ORF">DFH08DRAFT_825677</name>
</gene>
<keyword evidence="4" id="KW-1185">Reference proteome</keyword>
<keyword evidence="1" id="KW-0175">Coiled coil</keyword>
<evidence type="ECO:0000256" key="1">
    <source>
        <dbReference type="SAM" id="Coils"/>
    </source>
</evidence>
<feature type="compositionally biased region" description="Basic and acidic residues" evidence="2">
    <location>
        <begin position="153"/>
        <end position="170"/>
    </location>
</feature>
<dbReference type="Proteomes" id="UP001218218">
    <property type="component" value="Unassembled WGS sequence"/>
</dbReference>
<evidence type="ECO:0000256" key="2">
    <source>
        <dbReference type="SAM" id="MobiDB-lite"/>
    </source>
</evidence>
<evidence type="ECO:0000313" key="3">
    <source>
        <dbReference type="EMBL" id="KAJ7303744.1"/>
    </source>
</evidence>
<name>A0AAD7E975_9AGAR</name>
<dbReference type="EMBL" id="JARIHO010000103">
    <property type="protein sequence ID" value="KAJ7303744.1"/>
    <property type="molecule type" value="Genomic_DNA"/>
</dbReference>
<accession>A0AAD7E975</accession>
<evidence type="ECO:0000313" key="4">
    <source>
        <dbReference type="Proteomes" id="UP001218218"/>
    </source>
</evidence>
<feature type="region of interest" description="Disordered" evidence="2">
    <location>
        <begin position="152"/>
        <end position="177"/>
    </location>
</feature>
<organism evidence="3 4">
    <name type="scientific">Mycena albidolilacea</name>
    <dbReference type="NCBI Taxonomy" id="1033008"/>
    <lineage>
        <taxon>Eukaryota</taxon>
        <taxon>Fungi</taxon>
        <taxon>Dikarya</taxon>
        <taxon>Basidiomycota</taxon>
        <taxon>Agaricomycotina</taxon>
        <taxon>Agaricomycetes</taxon>
        <taxon>Agaricomycetidae</taxon>
        <taxon>Agaricales</taxon>
        <taxon>Marasmiineae</taxon>
        <taxon>Mycenaceae</taxon>
        <taxon>Mycena</taxon>
    </lineage>
</organism>